<evidence type="ECO:0000313" key="3">
    <source>
        <dbReference type="Proteomes" id="UP000675968"/>
    </source>
</evidence>
<evidence type="ECO:0000256" key="1">
    <source>
        <dbReference type="SAM" id="MobiDB-lite"/>
    </source>
</evidence>
<evidence type="ECO:0000313" key="2">
    <source>
        <dbReference type="EMBL" id="MBS3061915.1"/>
    </source>
</evidence>
<sequence>MAPRPLLGRFGKKPGKTGSPKTPEQSSQSGVAAKYVGKIPVGTVRSYLGRHQIKQKGTPTGLSPEGEGRASEALLPGLKSGRQYRVTTSTNDRAFHTGRLGAEAYRRLGGRANTGAVLNDRRVAKRVDHIVKGKPTRGRVLKSMSADHVLPEPQLTEYMNIIEELKAQDKRLNDTTAEEKLLVDWAMHGKYARRIGDPIKITDNIILDTLQLGKEVSKRGGQNIELRNVSHSGFVEMVFMRLTGRDYRETGKGMVEPGEGLLVHFLPEGKAVLEYRDKQFDVTKKLNQIIKSARSKYR</sequence>
<dbReference type="AlphaFoldDB" id="A0A8T4LF53"/>
<dbReference type="Proteomes" id="UP000675968">
    <property type="component" value="Unassembled WGS sequence"/>
</dbReference>
<protein>
    <submittedName>
        <fullName evidence="2">Uncharacterized protein</fullName>
    </submittedName>
</protein>
<feature type="region of interest" description="Disordered" evidence="1">
    <location>
        <begin position="47"/>
        <end position="69"/>
    </location>
</feature>
<organism evidence="2 3">
    <name type="scientific">Candidatus Iainarchaeum sp</name>
    <dbReference type="NCBI Taxonomy" id="3101447"/>
    <lineage>
        <taxon>Archaea</taxon>
        <taxon>Candidatus Iainarchaeota</taxon>
        <taxon>Candidatus Iainarchaeia</taxon>
        <taxon>Candidatus Iainarchaeales</taxon>
        <taxon>Candidatus Iainarchaeaceae</taxon>
        <taxon>Candidatus Iainarchaeum</taxon>
    </lineage>
</organism>
<name>A0A8T4LF53_9ARCH</name>
<reference evidence="2" key="2">
    <citation type="submission" date="2021-05" db="EMBL/GenBank/DDBJ databases">
        <title>Protein family content uncovers lineage relationships and bacterial pathway maintenance mechanisms in DPANN archaea.</title>
        <authorList>
            <person name="Castelle C.J."/>
            <person name="Meheust R."/>
            <person name="Jaffe A.L."/>
            <person name="Seitz K."/>
            <person name="Gong X."/>
            <person name="Baker B.J."/>
            <person name="Banfield J.F."/>
        </authorList>
    </citation>
    <scope>NUCLEOTIDE SEQUENCE</scope>
    <source>
        <strain evidence="2">RIFCSPLOWO2_01_FULL_AR10_48_17</strain>
    </source>
</reference>
<reference evidence="2" key="1">
    <citation type="submission" date="2021-03" db="EMBL/GenBank/DDBJ databases">
        <authorList>
            <person name="Jaffe A."/>
        </authorList>
    </citation>
    <scope>NUCLEOTIDE SEQUENCE</scope>
    <source>
        <strain evidence="2">RIFCSPLOWO2_01_FULL_AR10_48_17</strain>
    </source>
</reference>
<proteinExistence type="predicted"/>
<gene>
    <name evidence="2" type="ORF">J4215_05020</name>
</gene>
<comment type="caution">
    <text evidence="2">The sequence shown here is derived from an EMBL/GenBank/DDBJ whole genome shotgun (WGS) entry which is preliminary data.</text>
</comment>
<accession>A0A8T4LF53</accession>
<feature type="region of interest" description="Disordered" evidence="1">
    <location>
        <begin position="1"/>
        <end position="33"/>
    </location>
</feature>
<dbReference type="EMBL" id="JAGVWC010000011">
    <property type="protein sequence ID" value="MBS3061915.1"/>
    <property type="molecule type" value="Genomic_DNA"/>
</dbReference>